<comment type="similarity">
    <text evidence="1 2">Belongs to the DTD family.</text>
</comment>
<dbReference type="Pfam" id="PF02580">
    <property type="entry name" value="Tyr_Deacylase"/>
    <property type="match status" value="1"/>
</dbReference>
<dbReference type="PANTHER" id="PTHR10472:SF5">
    <property type="entry name" value="D-AMINOACYL-TRNA DEACYLASE 1"/>
    <property type="match status" value="1"/>
</dbReference>
<sequence>MGIPGGWKMKVVVQRVQEASVTVDGELAASIGRGMLVLVGISPVDTQKDIDYLVRKITQLRIFDDQQGIMNLSLLDKGFDILAVSQFTLLADTRKGNRPSYIKAARPEMALPFFDCFVQTLEKVLGKTVPTGVFGANMKVALINDGPVTILLDSFDGQ</sequence>
<dbReference type="SUPFAM" id="SSF69500">
    <property type="entry name" value="DTD-like"/>
    <property type="match status" value="1"/>
</dbReference>
<dbReference type="GO" id="GO:0051500">
    <property type="term" value="F:D-tyrosyl-tRNA(Tyr) deacylase activity"/>
    <property type="evidence" value="ECO:0007669"/>
    <property type="project" value="TreeGrafter"/>
</dbReference>
<gene>
    <name evidence="2 3" type="primary">dtd</name>
    <name evidence="3" type="ORF">GCM10011450_00700</name>
</gene>
<dbReference type="GO" id="GO:0005737">
    <property type="term" value="C:cytoplasm"/>
    <property type="evidence" value="ECO:0007669"/>
    <property type="project" value="UniProtKB-SubCell"/>
</dbReference>
<keyword evidence="2" id="KW-0820">tRNA-binding</keyword>
<keyword evidence="4" id="KW-1185">Reference proteome</keyword>
<reference evidence="3" key="1">
    <citation type="journal article" date="2014" name="Int. J. Syst. Evol. Microbiol.">
        <title>Complete genome sequence of Corynebacterium casei LMG S-19264T (=DSM 44701T), isolated from a smear-ripened cheese.</title>
        <authorList>
            <consortium name="US DOE Joint Genome Institute (JGI-PGF)"/>
            <person name="Walter F."/>
            <person name="Albersmeier A."/>
            <person name="Kalinowski J."/>
            <person name="Ruckert C."/>
        </authorList>
    </citation>
    <scope>NUCLEOTIDE SEQUENCE</scope>
    <source>
        <strain evidence="3">KCTC 23732</strain>
    </source>
</reference>
<dbReference type="FunFam" id="3.50.80.10:FF:000001">
    <property type="entry name" value="D-aminoacyl-tRNA deacylase"/>
    <property type="match status" value="1"/>
</dbReference>
<reference evidence="3" key="2">
    <citation type="submission" date="2020-09" db="EMBL/GenBank/DDBJ databases">
        <authorList>
            <person name="Sun Q."/>
            <person name="Kim S."/>
        </authorList>
    </citation>
    <scope>NUCLEOTIDE SEQUENCE</scope>
    <source>
        <strain evidence="3">KCTC 23732</strain>
    </source>
</reference>
<dbReference type="GO" id="GO:0043908">
    <property type="term" value="F:Ser(Gly)-tRNA(Ala) hydrolase activity"/>
    <property type="evidence" value="ECO:0007669"/>
    <property type="project" value="UniProtKB-UniRule"/>
</dbReference>
<dbReference type="NCBIfam" id="TIGR00256">
    <property type="entry name" value="D-aminoacyl-tRNA deacylase"/>
    <property type="match status" value="1"/>
</dbReference>
<dbReference type="EC" id="3.1.1.96" evidence="2"/>
<dbReference type="AlphaFoldDB" id="A0A918JCZ2"/>
<dbReference type="GO" id="GO:0019478">
    <property type="term" value="P:D-amino acid catabolic process"/>
    <property type="evidence" value="ECO:0007669"/>
    <property type="project" value="UniProtKB-UniRule"/>
</dbReference>
<comment type="subunit">
    <text evidence="2">Homodimer.</text>
</comment>
<dbReference type="EMBL" id="BMYS01000001">
    <property type="protein sequence ID" value="GGW75256.1"/>
    <property type="molecule type" value="Genomic_DNA"/>
</dbReference>
<dbReference type="InterPro" id="IPR003732">
    <property type="entry name" value="Daa-tRNA_deacyls_DTD"/>
</dbReference>
<dbReference type="Gene3D" id="3.50.80.10">
    <property type="entry name" value="D-tyrosyl-tRNA(Tyr) deacylase"/>
    <property type="match status" value="1"/>
</dbReference>
<keyword evidence="2" id="KW-0378">Hydrolase</keyword>
<evidence type="ECO:0000256" key="2">
    <source>
        <dbReference type="HAMAP-Rule" id="MF_00518"/>
    </source>
</evidence>
<evidence type="ECO:0000313" key="4">
    <source>
        <dbReference type="Proteomes" id="UP000608345"/>
    </source>
</evidence>
<keyword evidence="2" id="KW-0694">RNA-binding</keyword>
<comment type="function">
    <text evidence="2">An aminoacyl-tRNA editing enzyme that deacylates mischarged D-aminoacyl-tRNAs. Also deacylates mischarged glycyl-tRNA(Ala), protecting cells against glycine mischarging by AlaRS. Acts via tRNA-based rather than protein-based catalysis; rejects L-amino acids rather than detecting D-amino acids in the active site. By recycling D-aminoacyl-tRNA to D-amino acids and free tRNA molecules, this enzyme counteracts the toxicity associated with the formation of D-aminoacyl-tRNA entities in vivo and helps enforce protein L-homochirality.</text>
</comment>
<comment type="caution">
    <text evidence="3">The sequence shown here is derived from an EMBL/GenBank/DDBJ whole genome shotgun (WGS) entry which is preliminary data.</text>
</comment>
<evidence type="ECO:0000256" key="1">
    <source>
        <dbReference type="ARBA" id="ARBA00009673"/>
    </source>
</evidence>
<dbReference type="PANTHER" id="PTHR10472">
    <property type="entry name" value="D-TYROSYL-TRNA TYR DEACYLASE"/>
    <property type="match status" value="1"/>
</dbReference>
<protein>
    <recommendedName>
        <fullName evidence="2">D-aminoacyl-tRNA deacylase</fullName>
        <shortName evidence="2">DTD</shortName>
        <ecNumber evidence="2">3.1.1.96</ecNumber>
    </recommendedName>
    <alternativeName>
        <fullName evidence="2">Gly-tRNA(Ala) deacylase</fullName>
        <ecNumber evidence="2">3.1.1.-</ecNumber>
    </alternativeName>
</protein>
<evidence type="ECO:0000313" key="3">
    <source>
        <dbReference type="EMBL" id="GGW75256.1"/>
    </source>
</evidence>
<dbReference type="GO" id="GO:0000049">
    <property type="term" value="F:tRNA binding"/>
    <property type="evidence" value="ECO:0007669"/>
    <property type="project" value="UniProtKB-UniRule"/>
</dbReference>
<comment type="catalytic activity">
    <reaction evidence="2">
        <text>glycyl-tRNA(Ala) + H2O = tRNA(Ala) + glycine + H(+)</text>
        <dbReference type="Rhea" id="RHEA:53744"/>
        <dbReference type="Rhea" id="RHEA-COMP:9657"/>
        <dbReference type="Rhea" id="RHEA-COMP:13640"/>
        <dbReference type="ChEBI" id="CHEBI:15377"/>
        <dbReference type="ChEBI" id="CHEBI:15378"/>
        <dbReference type="ChEBI" id="CHEBI:57305"/>
        <dbReference type="ChEBI" id="CHEBI:78442"/>
        <dbReference type="ChEBI" id="CHEBI:78522"/>
    </reaction>
</comment>
<organism evidence="3 4">
    <name type="scientific">Advenella faeciporci</name>
    <dbReference type="NCBI Taxonomy" id="797535"/>
    <lineage>
        <taxon>Bacteria</taxon>
        <taxon>Pseudomonadati</taxon>
        <taxon>Pseudomonadota</taxon>
        <taxon>Betaproteobacteria</taxon>
        <taxon>Burkholderiales</taxon>
        <taxon>Alcaligenaceae</taxon>
    </lineage>
</organism>
<dbReference type="Proteomes" id="UP000608345">
    <property type="component" value="Unassembled WGS sequence"/>
</dbReference>
<comment type="catalytic activity">
    <reaction evidence="2">
        <text>a D-aminoacyl-tRNA + H2O = a tRNA + a D-alpha-amino acid + H(+)</text>
        <dbReference type="Rhea" id="RHEA:13953"/>
        <dbReference type="Rhea" id="RHEA-COMP:10123"/>
        <dbReference type="Rhea" id="RHEA-COMP:10124"/>
        <dbReference type="ChEBI" id="CHEBI:15377"/>
        <dbReference type="ChEBI" id="CHEBI:15378"/>
        <dbReference type="ChEBI" id="CHEBI:59871"/>
        <dbReference type="ChEBI" id="CHEBI:78442"/>
        <dbReference type="ChEBI" id="CHEBI:79333"/>
        <dbReference type="EC" id="3.1.1.96"/>
    </reaction>
</comment>
<comment type="domain">
    <text evidence="2">A Gly-cisPro motif from one monomer fits into the active site of the other monomer to allow specific chiral rejection of L-amino acids.</text>
</comment>
<keyword evidence="2" id="KW-0963">Cytoplasm</keyword>
<proteinExistence type="inferred from homology"/>
<dbReference type="HAMAP" id="MF_00518">
    <property type="entry name" value="Deacylase_Dtd"/>
    <property type="match status" value="1"/>
</dbReference>
<name>A0A918JCZ2_9BURK</name>
<accession>A0A918JCZ2</accession>
<feature type="short sequence motif" description="Gly-cisPro motif, important for rejection of L-amino acids" evidence="2">
    <location>
        <begin position="146"/>
        <end position="147"/>
    </location>
</feature>
<dbReference type="GO" id="GO:0106026">
    <property type="term" value="F:Gly-tRNA(Ala) deacylase activity"/>
    <property type="evidence" value="ECO:0007669"/>
    <property type="project" value="UniProtKB-UniRule"/>
</dbReference>
<dbReference type="InterPro" id="IPR023509">
    <property type="entry name" value="DTD-like_sf"/>
</dbReference>
<comment type="subcellular location">
    <subcellularLocation>
        <location evidence="2">Cytoplasm</location>
    </subcellularLocation>
</comment>
<dbReference type="EC" id="3.1.1.-" evidence="2"/>